<dbReference type="GO" id="GO:0046872">
    <property type="term" value="F:metal ion binding"/>
    <property type="evidence" value="ECO:0007669"/>
    <property type="project" value="UniProtKB-KW"/>
</dbReference>
<dbReference type="SUPFAM" id="SSF52518">
    <property type="entry name" value="Thiamin diphosphate-binding fold (THDP-binding)"/>
    <property type="match status" value="1"/>
</dbReference>
<evidence type="ECO:0000256" key="3">
    <source>
        <dbReference type="ARBA" id="ARBA00022679"/>
    </source>
</evidence>
<keyword evidence="4" id="KW-0479">Metal-binding</keyword>
<sequence>MDRQATIATLAATCTRLRRDILEMITHAGSGHPGGSLSAVDLIETLYSKHLRQGAQRANDPARDRFVLSKGHGVPALYAVLAHHGYFSRDLLPTLRKLGSPLQGHPVVGTVPGIEACTGSLGQGLSVAVGMALGARLDGNGARIWCMMGDGEIQEGQVWEAMMSASKYRLDNLVAIVDSNKAQIDGLVKDVMPLESIEEKARSFGWLTTRIDGHHYGHILDAYEWAEKPEGAPKLIVADTIKGKGVSFMESELVKWHGVATNKEQLEKALAELDPEVLGS</sequence>
<dbReference type="InterPro" id="IPR005474">
    <property type="entry name" value="Transketolase_N"/>
</dbReference>
<protein>
    <submittedName>
        <fullName evidence="7">Transketolase</fullName>
    </submittedName>
</protein>
<evidence type="ECO:0000256" key="1">
    <source>
        <dbReference type="ARBA" id="ARBA00001964"/>
    </source>
</evidence>
<name>A0A0F6YK17_9BACT</name>
<dbReference type="CDD" id="cd02012">
    <property type="entry name" value="TPP_TK"/>
    <property type="match status" value="1"/>
</dbReference>
<dbReference type="Pfam" id="PF00456">
    <property type="entry name" value="Transketolase_N"/>
    <property type="match status" value="1"/>
</dbReference>
<dbReference type="OrthoDB" id="8732661at2"/>
<proteinExistence type="inferred from homology"/>
<dbReference type="PANTHER" id="PTHR47514">
    <property type="entry name" value="TRANSKETOLASE N-TERMINAL SECTION-RELATED"/>
    <property type="match status" value="1"/>
</dbReference>
<dbReference type="PROSITE" id="PS00801">
    <property type="entry name" value="TRANSKETOLASE_1"/>
    <property type="match status" value="1"/>
</dbReference>
<gene>
    <name evidence="7" type="ORF">DB32_005931</name>
</gene>
<dbReference type="AlphaFoldDB" id="A0A0F6YK17"/>
<dbReference type="InterPro" id="IPR049557">
    <property type="entry name" value="Transketolase_CS"/>
</dbReference>
<evidence type="ECO:0000256" key="5">
    <source>
        <dbReference type="ARBA" id="ARBA00023052"/>
    </source>
</evidence>
<comment type="cofactor">
    <cofactor evidence="1">
        <name>thiamine diphosphate</name>
        <dbReference type="ChEBI" id="CHEBI:58937"/>
    </cofactor>
</comment>
<accession>A0A0F6YK17</accession>
<dbReference type="GO" id="GO:0016740">
    <property type="term" value="F:transferase activity"/>
    <property type="evidence" value="ECO:0007669"/>
    <property type="project" value="UniProtKB-KW"/>
</dbReference>
<evidence type="ECO:0000313" key="8">
    <source>
        <dbReference type="Proteomes" id="UP000034883"/>
    </source>
</evidence>
<keyword evidence="8" id="KW-1185">Reference proteome</keyword>
<dbReference type="Gene3D" id="3.40.50.970">
    <property type="match status" value="1"/>
</dbReference>
<comment type="similarity">
    <text evidence="2">Belongs to the transketolase family.</text>
</comment>
<dbReference type="InterPro" id="IPR029061">
    <property type="entry name" value="THDP-binding"/>
</dbReference>
<keyword evidence="5" id="KW-0786">Thiamine pyrophosphate</keyword>
<evidence type="ECO:0000256" key="2">
    <source>
        <dbReference type="ARBA" id="ARBA00007131"/>
    </source>
</evidence>
<dbReference type="EMBL" id="CP011125">
    <property type="protein sequence ID" value="AKF08782.1"/>
    <property type="molecule type" value="Genomic_DNA"/>
</dbReference>
<feature type="domain" description="Transketolase N-terminal" evidence="6">
    <location>
        <begin position="20"/>
        <end position="268"/>
    </location>
</feature>
<evidence type="ECO:0000256" key="4">
    <source>
        <dbReference type="ARBA" id="ARBA00022723"/>
    </source>
</evidence>
<dbReference type="PANTHER" id="PTHR47514:SF1">
    <property type="entry name" value="TRANSKETOLASE N-TERMINAL SECTION-RELATED"/>
    <property type="match status" value="1"/>
</dbReference>
<dbReference type="STRING" id="927083.DB32_005931"/>
<evidence type="ECO:0000313" key="7">
    <source>
        <dbReference type="EMBL" id="AKF08782.1"/>
    </source>
</evidence>
<reference evidence="7 8" key="1">
    <citation type="submission" date="2015-03" db="EMBL/GenBank/DDBJ databases">
        <title>Genome assembly of Sandaracinus amylolyticus DSM 53668.</title>
        <authorList>
            <person name="Sharma G."/>
            <person name="Subramanian S."/>
        </authorList>
    </citation>
    <scope>NUCLEOTIDE SEQUENCE [LARGE SCALE GENOMIC DNA]</scope>
    <source>
        <strain evidence="7 8">DSM 53668</strain>
    </source>
</reference>
<dbReference type="RefSeq" id="WP_053235887.1">
    <property type="nucleotide sequence ID" value="NZ_CP011125.1"/>
</dbReference>
<keyword evidence="3" id="KW-0808">Transferase</keyword>
<dbReference type="KEGG" id="samy:DB32_005931"/>
<evidence type="ECO:0000259" key="6">
    <source>
        <dbReference type="Pfam" id="PF00456"/>
    </source>
</evidence>
<organism evidence="7 8">
    <name type="scientific">Sandaracinus amylolyticus</name>
    <dbReference type="NCBI Taxonomy" id="927083"/>
    <lineage>
        <taxon>Bacteria</taxon>
        <taxon>Pseudomonadati</taxon>
        <taxon>Myxococcota</taxon>
        <taxon>Polyangia</taxon>
        <taxon>Polyangiales</taxon>
        <taxon>Sandaracinaceae</taxon>
        <taxon>Sandaracinus</taxon>
    </lineage>
</organism>
<dbReference type="Proteomes" id="UP000034883">
    <property type="component" value="Chromosome"/>
</dbReference>